<dbReference type="RefSeq" id="WP_379022595.1">
    <property type="nucleotide sequence ID" value="NZ_JBHRTA010000035.1"/>
</dbReference>
<evidence type="ECO:0000313" key="1">
    <source>
        <dbReference type="EMBL" id="MFC3198183.1"/>
    </source>
</evidence>
<evidence type="ECO:0000313" key="2">
    <source>
        <dbReference type="Proteomes" id="UP001595526"/>
    </source>
</evidence>
<gene>
    <name evidence="1" type="ORF">ACFOET_11230</name>
</gene>
<name>A0ABV7JJC5_9SPHI</name>
<protein>
    <submittedName>
        <fullName evidence="1">Uncharacterized protein</fullName>
    </submittedName>
</protein>
<reference evidence="2" key="1">
    <citation type="journal article" date="2019" name="Int. J. Syst. Evol. Microbiol.">
        <title>The Global Catalogue of Microorganisms (GCM) 10K type strain sequencing project: providing services to taxonomists for standard genome sequencing and annotation.</title>
        <authorList>
            <consortium name="The Broad Institute Genomics Platform"/>
            <consortium name="The Broad Institute Genome Sequencing Center for Infectious Disease"/>
            <person name="Wu L."/>
            <person name="Ma J."/>
        </authorList>
    </citation>
    <scope>NUCLEOTIDE SEQUENCE [LARGE SCALE GENOMIC DNA]</scope>
    <source>
        <strain evidence="2">KCTC 52416</strain>
    </source>
</reference>
<dbReference type="Gene3D" id="2.60.20.10">
    <property type="entry name" value="Crystallins"/>
    <property type="match status" value="1"/>
</dbReference>
<dbReference type="Proteomes" id="UP001595526">
    <property type="component" value="Unassembled WGS sequence"/>
</dbReference>
<proteinExistence type="predicted"/>
<sequence>MSNCNVTFYKKTDGEKGTDGYKNYDGPQSVADLSQVLWEGTTFDNDMKDDISWVDTGSQAWVRVYSKANFQGRTALIGPDQHISMQTLRDENDEDDMDDTIESFQLYDHKPDVNTSTIINNLLALYPGSVRSRKNNRYETEWYAQDSQYRIYDPSIELSGNTLSFSMDLDHIQLEQDDHAVITFRMDLNGGFVDQIKVTYDIAEATQVPEWAIKLIDGTIEAAKYGAMAIADGAVIVLTDGVGVVATVEINRLIKYTAQALTFCVDHLNIVLGAVFKFQSDGGTANFPAIVSHGIARLILAYYQELYGPDPHDTLGFSEQRFLNTLGTGAWQHTKHNPFVEFDESVYSYRAYYPDNTFFYARGGALSTVKVDAITDNRIDDHLVMQAIFDPHGKLFAVAGCIDIFSVKNISDYTMPASGVFAYNAEGKMIHVLQGGEKVIEVQGYDSLAAAFADSMKSALRQAENEYGINLSDQQIIMIDASIRVLKAMGDAIVNG</sequence>
<accession>A0ABV7JJC5</accession>
<organism evidence="1 2">
    <name type="scientific">Parapedobacter deserti</name>
    <dbReference type="NCBI Taxonomy" id="1912957"/>
    <lineage>
        <taxon>Bacteria</taxon>
        <taxon>Pseudomonadati</taxon>
        <taxon>Bacteroidota</taxon>
        <taxon>Sphingobacteriia</taxon>
        <taxon>Sphingobacteriales</taxon>
        <taxon>Sphingobacteriaceae</taxon>
        <taxon>Parapedobacter</taxon>
    </lineage>
</organism>
<keyword evidence="2" id="KW-1185">Reference proteome</keyword>
<dbReference type="EMBL" id="JBHRTA010000035">
    <property type="protein sequence ID" value="MFC3198183.1"/>
    <property type="molecule type" value="Genomic_DNA"/>
</dbReference>
<comment type="caution">
    <text evidence="1">The sequence shown here is derived from an EMBL/GenBank/DDBJ whole genome shotgun (WGS) entry which is preliminary data.</text>
</comment>